<protein>
    <submittedName>
        <fullName evidence="1">Uncharacterized protein</fullName>
    </submittedName>
</protein>
<dbReference type="Proteomes" id="UP000002734">
    <property type="component" value="Chromosome"/>
</dbReference>
<dbReference type="KEGG" id="dda:Dd703_2478"/>
<dbReference type="AlphaFoldDB" id="C6C957"/>
<sequence>MHISGEISIYPIRAIFYGVLALGCARYYQVLVYIDIPVMLQVTGVLAALLQPELFGVYTT</sequence>
<accession>C6C957</accession>
<evidence type="ECO:0000313" key="1">
    <source>
        <dbReference type="EMBL" id="ACS86257.1"/>
    </source>
</evidence>
<gene>
    <name evidence="1" type="ordered locus">Dd703_2478</name>
</gene>
<evidence type="ECO:0000313" key="2">
    <source>
        <dbReference type="Proteomes" id="UP000002734"/>
    </source>
</evidence>
<name>C6C957_MUSP7</name>
<reference evidence="1" key="1">
    <citation type="submission" date="2009-06" db="EMBL/GenBank/DDBJ databases">
        <title>Complete sequence of Dickeya dadantii Ech703.</title>
        <authorList>
            <consortium name="US DOE Joint Genome Institute"/>
            <person name="Lucas S."/>
            <person name="Copeland A."/>
            <person name="Lapidus A."/>
            <person name="Glavina del Rio T."/>
            <person name="Dalin E."/>
            <person name="Tice H."/>
            <person name="Bruce D."/>
            <person name="Goodwin L."/>
            <person name="Pitluck S."/>
            <person name="Chertkov O."/>
            <person name="Brettin T."/>
            <person name="Detter J.C."/>
            <person name="Han C."/>
            <person name="Larimer F."/>
            <person name="Land M."/>
            <person name="Hauser L."/>
            <person name="Kyrpides N."/>
            <person name="Mikhailova N."/>
            <person name="Balakrishnan V."/>
            <person name="Glasner J."/>
            <person name="Perna N.T."/>
        </authorList>
    </citation>
    <scope>NUCLEOTIDE SEQUENCE [LARGE SCALE GENOMIC DNA]</scope>
    <source>
        <strain evidence="1">Ech703</strain>
    </source>
</reference>
<dbReference type="EMBL" id="CP001654">
    <property type="protein sequence ID" value="ACS86257.1"/>
    <property type="molecule type" value="Genomic_DNA"/>
</dbReference>
<dbReference type="HOGENOM" id="CLU_2933948_0_0_6"/>
<keyword evidence="2" id="KW-1185">Reference proteome</keyword>
<organism evidence="1 2">
    <name type="scientific">Musicola paradisiaca (strain Ech703)</name>
    <name type="common">Dickeya paradisiaca</name>
    <name type="synonym">Dickeya dadantii</name>
    <dbReference type="NCBI Taxonomy" id="579405"/>
    <lineage>
        <taxon>Bacteria</taxon>
        <taxon>Pseudomonadati</taxon>
        <taxon>Pseudomonadota</taxon>
        <taxon>Gammaproteobacteria</taxon>
        <taxon>Enterobacterales</taxon>
        <taxon>Pectobacteriaceae</taxon>
        <taxon>Musicola</taxon>
    </lineage>
</organism>
<proteinExistence type="predicted"/>